<dbReference type="OrthoDB" id="9787650at2"/>
<gene>
    <name evidence="11" type="ORF">GHK24_06775</name>
</gene>
<evidence type="ECO:0000256" key="7">
    <source>
        <dbReference type="ARBA" id="ARBA00040167"/>
    </source>
</evidence>
<comment type="pathway">
    <text evidence="1 9">Porphyrin-containing compound metabolism; protoporphyrin-IX biosynthesis; coproporphyrinogen-III from 5-aminolevulinate: step 3/4.</text>
</comment>
<dbReference type="Gene3D" id="3.40.50.10090">
    <property type="match status" value="2"/>
</dbReference>
<comment type="caution">
    <text evidence="11">The sequence shown here is derived from an EMBL/GenBank/DDBJ whole genome shotgun (WGS) entry which is preliminary data.</text>
</comment>
<dbReference type="GO" id="GO:0006782">
    <property type="term" value="P:protoporphyrinogen IX biosynthetic process"/>
    <property type="evidence" value="ECO:0007669"/>
    <property type="project" value="UniProtKB-UniRule"/>
</dbReference>
<sequence>MTGALRGKTVVVTRPRAQAAGLAALIEAQGGEALIFPVLEISASTDPAPLQAAIAALDSYALAIFISPNAVAYSVPAILAQRAWPKGLTPAAVGGGSVAALAEHGVANAIAPRHRFDSEALLELPELQADALAGKRVAIFRGNGGRELLADTLRARGATVDCITCYHRSAPAGGAAPLRALWEAGRLDAIAISSSEGLRNLVDLLSADDRQHLAQTPLFVPHQRIAEAARALGLRRTKLTAPADAGIIAGLCAYNW</sequence>
<dbReference type="PANTHER" id="PTHR38042:SF1">
    <property type="entry name" value="UROPORPHYRINOGEN-III SYNTHASE, CHLOROPLASTIC"/>
    <property type="match status" value="1"/>
</dbReference>
<evidence type="ECO:0000256" key="2">
    <source>
        <dbReference type="ARBA" id="ARBA00008133"/>
    </source>
</evidence>
<evidence type="ECO:0000313" key="11">
    <source>
        <dbReference type="EMBL" id="MQY51475.1"/>
    </source>
</evidence>
<feature type="domain" description="Tetrapyrrole biosynthesis uroporphyrinogen III synthase" evidence="10">
    <location>
        <begin position="22"/>
        <end position="236"/>
    </location>
</feature>
<dbReference type="Proteomes" id="UP000480275">
    <property type="component" value="Unassembled WGS sequence"/>
</dbReference>
<dbReference type="GO" id="GO:0006780">
    <property type="term" value="P:uroporphyrinogen III biosynthetic process"/>
    <property type="evidence" value="ECO:0007669"/>
    <property type="project" value="UniProtKB-UniRule"/>
</dbReference>
<reference evidence="11 12" key="1">
    <citation type="submission" date="2019-10" db="EMBL/GenBank/DDBJ databases">
        <title>Whole-genome sequence of the purple nonsulfur photosynthetic bacterium Rhodocyclus tenuis.</title>
        <authorList>
            <person name="Kyndt J.A."/>
            <person name="Meyer T.E."/>
        </authorList>
    </citation>
    <scope>NUCLEOTIDE SEQUENCE [LARGE SCALE GENOMIC DNA]</scope>
    <source>
        <strain evidence="11 12">DSM 110</strain>
    </source>
</reference>
<dbReference type="CDD" id="cd06578">
    <property type="entry name" value="HemD"/>
    <property type="match status" value="1"/>
</dbReference>
<protein>
    <recommendedName>
        <fullName evidence="7 9">Uroporphyrinogen-III synthase</fullName>
        <ecNumber evidence="3 9">4.2.1.75</ecNumber>
    </recommendedName>
</protein>
<proteinExistence type="inferred from homology"/>
<comment type="function">
    <text evidence="6 9">Catalyzes cyclization of the linear tetrapyrrole, hydroxymethylbilane, to the macrocyclic uroporphyrinogen III.</text>
</comment>
<keyword evidence="5 9" id="KW-0627">Porphyrin biosynthesis</keyword>
<evidence type="ECO:0000256" key="8">
    <source>
        <dbReference type="ARBA" id="ARBA00048617"/>
    </source>
</evidence>
<comment type="catalytic activity">
    <reaction evidence="8 9">
        <text>hydroxymethylbilane = uroporphyrinogen III + H2O</text>
        <dbReference type="Rhea" id="RHEA:18965"/>
        <dbReference type="ChEBI" id="CHEBI:15377"/>
        <dbReference type="ChEBI" id="CHEBI:57308"/>
        <dbReference type="ChEBI" id="CHEBI:57845"/>
        <dbReference type="EC" id="4.2.1.75"/>
    </reaction>
</comment>
<dbReference type="InterPro" id="IPR036108">
    <property type="entry name" value="4pyrrol_syn_uPrphyn_synt_sf"/>
</dbReference>
<evidence type="ECO:0000259" key="10">
    <source>
        <dbReference type="Pfam" id="PF02602"/>
    </source>
</evidence>
<comment type="similarity">
    <text evidence="2 9">Belongs to the uroporphyrinogen-III synthase family.</text>
</comment>
<evidence type="ECO:0000256" key="9">
    <source>
        <dbReference type="RuleBase" id="RU366031"/>
    </source>
</evidence>
<keyword evidence="4 9" id="KW-0456">Lyase</keyword>
<evidence type="ECO:0000313" key="12">
    <source>
        <dbReference type="Proteomes" id="UP000480275"/>
    </source>
</evidence>
<accession>A0A6L5JVT1</accession>
<dbReference type="InterPro" id="IPR039793">
    <property type="entry name" value="UROS/Hem4"/>
</dbReference>
<dbReference type="InterPro" id="IPR003754">
    <property type="entry name" value="4pyrrol_synth_uPrphyn_synth"/>
</dbReference>
<evidence type="ECO:0000256" key="1">
    <source>
        <dbReference type="ARBA" id="ARBA00004772"/>
    </source>
</evidence>
<evidence type="ECO:0000256" key="4">
    <source>
        <dbReference type="ARBA" id="ARBA00023239"/>
    </source>
</evidence>
<organism evidence="11 12">
    <name type="scientific">Rhodocyclus tenuis</name>
    <name type="common">Rhodospirillum tenue</name>
    <dbReference type="NCBI Taxonomy" id="1066"/>
    <lineage>
        <taxon>Bacteria</taxon>
        <taxon>Pseudomonadati</taxon>
        <taxon>Pseudomonadota</taxon>
        <taxon>Betaproteobacteria</taxon>
        <taxon>Rhodocyclales</taxon>
        <taxon>Rhodocyclaceae</taxon>
        <taxon>Rhodocyclus</taxon>
    </lineage>
</organism>
<evidence type="ECO:0000256" key="3">
    <source>
        <dbReference type="ARBA" id="ARBA00013109"/>
    </source>
</evidence>
<dbReference type="SUPFAM" id="SSF69618">
    <property type="entry name" value="HemD-like"/>
    <property type="match status" value="1"/>
</dbReference>
<dbReference type="PANTHER" id="PTHR38042">
    <property type="entry name" value="UROPORPHYRINOGEN-III SYNTHASE, CHLOROPLASTIC"/>
    <property type="match status" value="1"/>
</dbReference>
<dbReference type="GO" id="GO:0004852">
    <property type="term" value="F:uroporphyrinogen-III synthase activity"/>
    <property type="evidence" value="ECO:0007669"/>
    <property type="project" value="UniProtKB-UniRule"/>
</dbReference>
<evidence type="ECO:0000256" key="6">
    <source>
        <dbReference type="ARBA" id="ARBA00037589"/>
    </source>
</evidence>
<dbReference type="Pfam" id="PF02602">
    <property type="entry name" value="HEM4"/>
    <property type="match status" value="1"/>
</dbReference>
<dbReference type="AlphaFoldDB" id="A0A6L5JVT1"/>
<name>A0A6L5JVT1_RHOTE</name>
<dbReference type="UniPathway" id="UPA00251">
    <property type="reaction ID" value="UER00320"/>
</dbReference>
<dbReference type="EMBL" id="WIXJ01000003">
    <property type="protein sequence ID" value="MQY51475.1"/>
    <property type="molecule type" value="Genomic_DNA"/>
</dbReference>
<dbReference type="EC" id="4.2.1.75" evidence="3 9"/>
<evidence type="ECO:0000256" key="5">
    <source>
        <dbReference type="ARBA" id="ARBA00023244"/>
    </source>
</evidence>